<name>A0A2U1NSP9_ARTAN</name>
<reference evidence="1 2" key="1">
    <citation type="journal article" date="2018" name="Mol. Plant">
        <title>The genome of Artemisia annua provides insight into the evolution of Asteraceae family and artemisinin biosynthesis.</title>
        <authorList>
            <person name="Shen Q."/>
            <person name="Zhang L."/>
            <person name="Liao Z."/>
            <person name="Wang S."/>
            <person name="Yan T."/>
            <person name="Shi P."/>
            <person name="Liu M."/>
            <person name="Fu X."/>
            <person name="Pan Q."/>
            <person name="Wang Y."/>
            <person name="Lv Z."/>
            <person name="Lu X."/>
            <person name="Zhang F."/>
            <person name="Jiang W."/>
            <person name="Ma Y."/>
            <person name="Chen M."/>
            <person name="Hao X."/>
            <person name="Li L."/>
            <person name="Tang Y."/>
            <person name="Lv G."/>
            <person name="Zhou Y."/>
            <person name="Sun X."/>
            <person name="Brodelius P.E."/>
            <person name="Rose J.K.C."/>
            <person name="Tang K."/>
        </authorList>
    </citation>
    <scope>NUCLEOTIDE SEQUENCE [LARGE SCALE GENOMIC DNA]</scope>
    <source>
        <strain evidence="2">cv. Huhao1</strain>
        <tissue evidence="1">Leaf</tissue>
    </source>
</reference>
<comment type="caution">
    <text evidence="1">The sequence shown here is derived from an EMBL/GenBank/DDBJ whole genome shotgun (WGS) entry which is preliminary data.</text>
</comment>
<evidence type="ECO:0000313" key="1">
    <source>
        <dbReference type="EMBL" id="PWA76514.1"/>
    </source>
</evidence>
<dbReference type="EMBL" id="PKPP01002258">
    <property type="protein sequence ID" value="PWA76514.1"/>
    <property type="molecule type" value="Genomic_DNA"/>
</dbReference>
<keyword evidence="2" id="KW-1185">Reference proteome</keyword>
<sequence length="92" mass="10557">MSTSVHRSTVQMLIDLWGRDARNKLFTCSIPALICYSWGVRNLKTSLSRADDFFITVFKISPVFGDFQVFGFVNRVFSHGFWPAEKCDREGT</sequence>
<proteinExistence type="predicted"/>
<protein>
    <submittedName>
        <fullName evidence="1">Uncharacterized protein</fullName>
    </submittedName>
</protein>
<organism evidence="1 2">
    <name type="scientific">Artemisia annua</name>
    <name type="common">Sweet wormwood</name>
    <dbReference type="NCBI Taxonomy" id="35608"/>
    <lineage>
        <taxon>Eukaryota</taxon>
        <taxon>Viridiplantae</taxon>
        <taxon>Streptophyta</taxon>
        <taxon>Embryophyta</taxon>
        <taxon>Tracheophyta</taxon>
        <taxon>Spermatophyta</taxon>
        <taxon>Magnoliopsida</taxon>
        <taxon>eudicotyledons</taxon>
        <taxon>Gunneridae</taxon>
        <taxon>Pentapetalae</taxon>
        <taxon>asterids</taxon>
        <taxon>campanulids</taxon>
        <taxon>Asterales</taxon>
        <taxon>Asteraceae</taxon>
        <taxon>Asteroideae</taxon>
        <taxon>Anthemideae</taxon>
        <taxon>Artemisiinae</taxon>
        <taxon>Artemisia</taxon>
    </lineage>
</organism>
<dbReference type="Proteomes" id="UP000245207">
    <property type="component" value="Unassembled WGS sequence"/>
</dbReference>
<evidence type="ECO:0000313" key="2">
    <source>
        <dbReference type="Proteomes" id="UP000245207"/>
    </source>
</evidence>
<accession>A0A2U1NSP9</accession>
<gene>
    <name evidence="1" type="ORF">CTI12_AA232280</name>
</gene>
<dbReference type="AlphaFoldDB" id="A0A2U1NSP9"/>